<reference evidence="2 3" key="1">
    <citation type="submission" date="2013-02" db="EMBL/GenBank/DDBJ databases">
        <title>The Genome Sequence of Acinetobacter sp. NIPH 1859.</title>
        <authorList>
            <consortium name="The Broad Institute Genome Sequencing Platform"/>
            <consortium name="The Broad Institute Genome Sequencing Center for Infectious Disease"/>
            <person name="Cerqueira G."/>
            <person name="Feldgarden M."/>
            <person name="Courvalin P."/>
            <person name="Perichon B."/>
            <person name="Grillot-Courvalin C."/>
            <person name="Clermont D."/>
            <person name="Rocha E."/>
            <person name="Yoon E.-J."/>
            <person name="Nemec A."/>
            <person name="Walker B."/>
            <person name="Young S.K."/>
            <person name="Zeng Q."/>
            <person name="Gargeya S."/>
            <person name="Fitzgerald M."/>
            <person name="Haas B."/>
            <person name="Abouelleil A."/>
            <person name="Alvarado L."/>
            <person name="Arachchi H.M."/>
            <person name="Berlin A.M."/>
            <person name="Chapman S.B."/>
            <person name="Dewar J."/>
            <person name="Goldberg J."/>
            <person name="Griggs A."/>
            <person name="Gujja S."/>
            <person name="Hansen M."/>
            <person name="Howarth C."/>
            <person name="Imamovic A."/>
            <person name="Larimer J."/>
            <person name="McCowan C."/>
            <person name="Murphy C."/>
            <person name="Neiman D."/>
            <person name="Pearson M."/>
            <person name="Priest M."/>
            <person name="Roberts A."/>
            <person name="Saif S."/>
            <person name="Shea T."/>
            <person name="Sisk P."/>
            <person name="Sykes S."/>
            <person name="Wortman J."/>
            <person name="Nusbaum C."/>
            <person name="Birren B."/>
        </authorList>
    </citation>
    <scope>NUCLEOTIDE SEQUENCE [LARGE SCALE GENOMIC DNA]</scope>
    <source>
        <strain evidence="2 3">NIPH 1859</strain>
    </source>
</reference>
<comment type="caution">
    <text evidence="2">The sequence shown here is derived from an EMBL/GenBank/DDBJ whole genome shotgun (WGS) entry which is preliminary data.</text>
</comment>
<feature type="transmembrane region" description="Helical" evidence="1">
    <location>
        <begin position="37"/>
        <end position="59"/>
    </location>
</feature>
<dbReference type="OrthoDB" id="6691683at2"/>
<evidence type="ECO:0000313" key="3">
    <source>
        <dbReference type="Proteomes" id="UP000013009"/>
    </source>
</evidence>
<evidence type="ECO:0008006" key="4">
    <source>
        <dbReference type="Google" id="ProtNLM"/>
    </source>
</evidence>
<evidence type="ECO:0000256" key="1">
    <source>
        <dbReference type="SAM" id="Phobius"/>
    </source>
</evidence>
<dbReference type="AlphaFoldDB" id="N9PJU2"/>
<dbReference type="Proteomes" id="UP000013009">
    <property type="component" value="Unassembled WGS sequence"/>
</dbReference>
<proteinExistence type="predicted"/>
<name>N9PJU2_9GAMM</name>
<dbReference type="HOGENOM" id="CLU_1987806_0_0_6"/>
<gene>
    <name evidence="2" type="ORF">F889_02508</name>
</gene>
<feature type="transmembrane region" description="Helical" evidence="1">
    <location>
        <begin position="12"/>
        <end position="31"/>
    </location>
</feature>
<keyword evidence="1" id="KW-0472">Membrane</keyword>
<feature type="transmembrane region" description="Helical" evidence="1">
    <location>
        <begin position="71"/>
        <end position="91"/>
    </location>
</feature>
<organism evidence="2 3">
    <name type="scientific">Acinetobacter colistiniresistens</name>
    <dbReference type="NCBI Taxonomy" id="280145"/>
    <lineage>
        <taxon>Bacteria</taxon>
        <taxon>Pseudomonadati</taxon>
        <taxon>Pseudomonadota</taxon>
        <taxon>Gammaproteobacteria</taxon>
        <taxon>Moraxellales</taxon>
        <taxon>Moraxellaceae</taxon>
        <taxon>Acinetobacter</taxon>
    </lineage>
</organism>
<keyword evidence="1" id="KW-1133">Transmembrane helix</keyword>
<keyword evidence="1" id="KW-0812">Transmembrane</keyword>
<accession>N9PJU2</accession>
<dbReference type="PATRIC" id="fig|1217695.3.peg.2439"/>
<keyword evidence="3" id="KW-1185">Reference proteome</keyword>
<feature type="transmembrane region" description="Helical" evidence="1">
    <location>
        <begin position="97"/>
        <end position="116"/>
    </location>
</feature>
<dbReference type="RefSeq" id="WP_005274684.1">
    <property type="nucleotide sequence ID" value="NZ_KB850195.1"/>
</dbReference>
<protein>
    <recommendedName>
        <fullName evidence="4">DUF3021 domain-containing protein</fullName>
    </recommendedName>
</protein>
<evidence type="ECO:0000313" key="2">
    <source>
        <dbReference type="EMBL" id="ENX33844.1"/>
    </source>
</evidence>
<dbReference type="EMBL" id="APRZ01000017">
    <property type="protein sequence ID" value="ENX33844.1"/>
    <property type="molecule type" value="Genomic_DNA"/>
</dbReference>
<sequence>MNYKYYLRNLIGSFIGFCILAGVVKTIFQWTTNQYEILGTIFGFIVMVIGTIAIGYLNTASAPDIKLKKSLIIHTGLIIFMFSTDLMFGSSDFIVDVLRNIGLFAALQFGVFIYQVRCSKALLLN</sequence>